<dbReference type="RefSeq" id="WP_115977734.1">
    <property type="nucleotide sequence ID" value="NZ_QOHR01000001.1"/>
</dbReference>
<dbReference type="Proteomes" id="UP000257131">
    <property type="component" value="Unassembled WGS sequence"/>
</dbReference>
<keyword evidence="3" id="KW-1185">Reference proteome</keyword>
<sequence>MAHADFEKRRRRILRRHRRLSRGAEPYIDSTGLVTYRPRRASLFAPLRGLLLIAVGFIGFKGLVLAHLGAPLYEERLDLLRGGTVVEQAGAWAMQADPASVWVAARIAPYID</sequence>
<reference evidence="2 3" key="1">
    <citation type="journal article" date="2017" name="Int. J. Syst. Evol. Microbiol.">
        <title>Rhodosalinus sediminis gen. nov., sp. nov., isolated from marine saltern.</title>
        <authorList>
            <person name="Guo L.Y."/>
            <person name="Ling S.K."/>
            <person name="Li C.M."/>
            <person name="Chen G.J."/>
            <person name="Du Z.J."/>
        </authorList>
    </citation>
    <scope>NUCLEOTIDE SEQUENCE [LARGE SCALE GENOMIC DNA]</scope>
    <source>
        <strain evidence="2 3">WDN1C137</strain>
    </source>
</reference>
<accession>A0A3D9BZ69</accession>
<evidence type="ECO:0000256" key="1">
    <source>
        <dbReference type="SAM" id="Phobius"/>
    </source>
</evidence>
<name>A0A3D9BZ69_9RHOB</name>
<evidence type="ECO:0000313" key="2">
    <source>
        <dbReference type="EMBL" id="REC58692.1"/>
    </source>
</evidence>
<keyword evidence="1" id="KW-1133">Transmembrane helix</keyword>
<evidence type="ECO:0000313" key="3">
    <source>
        <dbReference type="Proteomes" id="UP000257131"/>
    </source>
</evidence>
<proteinExistence type="predicted"/>
<feature type="transmembrane region" description="Helical" evidence="1">
    <location>
        <begin position="49"/>
        <end position="70"/>
    </location>
</feature>
<gene>
    <name evidence="2" type="ORF">DRV84_00185</name>
</gene>
<organism evidence="2 3">
    <name type="scientific">Rhodosalinus sediminis</name>
    <dbReference type="NCBI Taxonomy" id="1940533"/>
    <lineage>
        <taxon>Bacteria</taxon>
        <taxon>Pseudomonadati</taxon>
        <taxon>Pseudomonadota</taxon>
        <taxon>Alphaproteobacteria</taxon>
        <taxon>Rhodobacterales</taxon>
        <taxon>Paracoccaceae</taxon>
        <taxon>Rhodosalinus</taxon>
    </lineage>
</organism>
<protein>
    <submittedName>
        <fullName evidence="2">Uncharacterized protein</fullName>
    </submittedName>
</protein>
<dbReference type="EMBL" id="QOHR01000001">
    <property type="protein sequence ID" value="REC58692.1"/>
    <property type="molecule type" value="Genomic_DNA"/>
</dbReference>
<comment type="caution">
    <text evidence="2">The sequence shown here is derived from an EMBL/GenBank/DDBJ whole genome shotgun (WGS) entry which is preliminary data.</text>
</comment>
<keyword evidence="1" id="KW-0812">Transmembrane</keyword>
<keyword evidence="1" id="KW-0472">Membrane</keyword>
<dbReference type="OrthoDB" id="7866534at2"/>
<dbReference type="AlphaFoldDB" id="A0A3D9BZ69"/>